<dbReference type="STRING" id="3476.A0A2P5CHS6"/>
<dbReference type="AlphaFoldDB" id="A0A2P5CHS6"/>
<dbReference type="GO" id="GO:0008168">
    <property type="term" value="F:methyltransferase activity"/>
    <property type="evidence" value="ECO:0007669"/>
    <property type="project" value="UniProtKB-KW"/>
</dbReference>
<dbReference type="PROSITE" id="PS50934">
    <property type="entry name" value="SWIRM"/>
    <property type="match status" value="1"/>
</dbReference>
<evidence type="ECO:0000259" key="5">
    <source>
        <dbReference type="PROSITE" id="PS50934"/>
    </source>
</evidence>
<protein>
    <submittedName>
        <fullName evidence="6">Lysine-specific histone demethylase</fullName>
    </submittedName>
</protein>
<dbReference type="PANTHER" id="PTHR10742:SF381">
    <property type="entry name" value="LYSINE-SPECIFIC HISTONE DEMETHYLASE 1 HOMOLOG 1"/>
    <property type="match status" value="1"/>
</dbReference>
<organism evidence="6 7">
    <name type="scientific">Parasponia andersonii</name>
    <name type="common">Sponia andersonii</name>
    <dbReference type="NCBI Taxonomy" id="3476"/>
    <lineage>
        <taxon>Eukaryota</taxon>
        <taxon>Viridiplantae</taxon>
        <taxon>Streptophyta</taxon>
        <taxon>Embryophyta</taxon>
        <taxon>Tracheophyta</taxon>
        <taxon>Spermatophyta</taxon>
        <taxon>Magnoliopsida</taxon>
        <taxon>eudicotyledons</taxon>
        <taxon>Gunneridae</taxon>
        <taxon>Pentapetalae</taxon>
        <taxon>rosids</taxon>
        <taxon>fabids</taxon>
        <taxon>Rosales</taxon>
        <taxon>Cannabaceae</taxon>
        <taxon>Parasponia</taxon>
    </lineage>
</organism>
<keyword evidence="7" id="KW-1185">Reference proteome</keyword>
<dbReference type="OrthoDB" id="2219495at2759"/>
<dbReference type="InterPro" id="IPR009057">
    <property type="entry name" value="Homeodomain-like_sf"/>
</dbReference>
<dbReference type="InterPro" id="IPR036188">
    <property type="entry name" value="FAD/NAD-bd_sf"/>
</dbReference>
<dbReference type="FunFam" id="1.10.10.10:FF:000064">
    <property type="entry name" value="Lysine-specific histone demethylase 1A"/>
    <property type="match status" value="1"/>
</dbReference>
<dbReference type="InterPro" id="IPR036388">
    <property type="entry name" value="WH-like_DNA-bd_sf"/>
</dbReference>
<dbReference type="SUPFAM" id="SSF51905">
    <property type="entry name" value="FAD/NAD(P)-binding domain"/>
    <property type="match status" value="1"/>
</dbReference>
<keyword evidence="6" id="KW-0489">Methyltransferase</keyword>
<evidence type="ECO:0000256" key="4">
    <source>
        <dbReference type="SAM" id="MobiDB-lite"/>
    </source>
</evidence>
<evidence type="ECO:0000256" key="2">
    <source>
        <dbReference type="ARBA" id="ARBA00022853"/>
    </source>
</evidence>
<dbReference type="SUPFAM" id="SSF54373">
    <property type="entry name" value="FAD-linked reductases, C-terminal domain"/>
    <property type="match status" value="1"/>
</dbReference>
<dbReference type="PANTHER" id="PTHR10742">
    <property type="entry name" value="FLAVIN MONOAMINE OXIDASE"/>
    <property type="match status" value="1"/>
</dbReference>
<feature type="region of interest" description="Disordered" evidence="4">
    <location>
        <begin position="1"/>
        <end position="111"/>
    </location>
</feature>
<dbReference type="Gene3D" id="3.90.660.10">
    <property type="match status" value="1"/>
</dbReference>
<evidence type="ECO:0000256" key="3">
    <source>
        <dbReference type="ARBA" id="ARBA00023002"/>
    </source>
</evidence>
<keyword evidence="3" id="KW-0560">Oxidoreductase</keyword>
<accession>A0A2P5CHS6</accession>
<feature type="compositionally biased region" description="Polar residues" evidence="4">
    <location>
        <begin position="1"/>
        <end position="17"/>
    </location>
</feature>
<dbReference type="EMBL" id="JXTB01000129">
    <property type="protein sequence ID" value="PON60587.1"/>
    <property type="molecule type" value="Genomic_DNA"/>
</dbReference>
<dbReference type="InterPro" id="IPR002937">
    <property type="entry name" value="Amino_oxidase"/>
</dbReference>
<dbReference type="SUPFAM" id="SSF46689">
    <property type="entry name" value="Homeodomain-like"/>
    <property type="match status" value="1"/>
</dbReference>
<reference evidence="7" key="1">
    <citation type="submission" date="2016-06" db="EMBL/GenBank/DDBJ databases">
        <title>Parallel loss of symbiosis genes in relatives of nitrogen-fixing non-legume Parasponia.</title>
        <authorList>
            <person name="Van Velzen R."/>
            <person name="Holmer R."/>
            <person name="Bu F."/>
            <person name="Rutten L."/>
            <person name="Van Zeijl A."/>
            <person name="Liu W."/>
            <person name="Santuari L."/>
            <person name="Cao Q."/>
            <person name="Sharma T."/>
            <person name="Shen D."/>
            <person name="Roswanjaya Y."/>
            <person name="Wardhani T."/>
            <person name="Kalhor M.S."/>
            <person name="Jansen J."/>
            <person name="Van den Hoogen J."/>
            <person name="Gungor B."/>
            <person name="Hartog M."/>
            <person name="Hontelez J."/>
            <person name="Verver J."/>
            <person name="Yang W.-C."/>
            <person name="Schijlen E."/>
            <person name="Repin R."/>
            <person name="Schilthuizen M."/>
            <person name="Schranz E."/>
            <person name="Heidstra R."/>
            <person name="Miyata K."/>
            <person name="Fedorova E."/>
            <person name="Kohlen W."/>
            <person name="Bisseling T."/>
            <person name="Smit S."/>
            <person name="Geurts R."/>
        </authorList>
    </citation>
    <scope>NUCLEOTIDE SEQUENCE [LARGE SCALE GENOMIC DNA]</scope>
    <source>
        <strain evidence="7">cv. WU1-14</strain>
    </source>
</reference>
<dbReference type="Pfam" id="PF04433">
    <property type="entry name" value="SWIRM"/>
    <property type="match status" value="1"/>
</dbReference>
<dbReference type="GO" id="GO:0032259">
    <property type="term" value="P:methylation"/>
    <property type="evidence" value="ECO:0007669"/>
    <property type="project" value="UniProtKB-KW"/>
</dbReference>
<evidence type="ECO:0000256" key="1">
    <source>
        <dbReference type="ARBA" id="ARBA00005995"/>
    </source>
</evidence>
<evidence type="ECO:0000313" key="7">
    <source>
        <dbReference type="Proteomes" id="UP000237105"/>
    </source>
</evidence>
<dbReference type="Gene3D" id="1.10.10.10">
    <property type="entry name" value="Winged helix-like DNA-binding domain superfamily/Winged helix DNA-binding domain"/>
    <property type="match status" value="1"/>
</dbReference>
<dbReference type="GO" id="GO:0005634">
    <property type="term" value="C:nucleus"/>
    <property type="evidence" value="ECO:0007669"/>
    <property type="project" value="TreeGrafter"/>
</dbReference>
<feature type="domain" description="SWIRM" evidence="5">
    <location>
        <begin position="133"/>
        <end position="234"/>
    </location>
</feature>
<name>A0A2P5CHS6_PARAD</name>
<feature type="compositionally biased region" description="Acidic residues" evidence="4">
    <location>
        <begin position="70"/>
        <end position="84"/>
    </location>
</feature>
<sequence>MEATNTPQDPSDSNPNDVISDDSLPDTDATLSPIPPGNHPNDSQPSPESQSLGNPSTAPQTTLEAPISDSLDESSEPVPEETVDEPAQNRVNPPESGPTEPGPPTRKRRRRKKFFTELNGNPSVAKSRRADLAKEVDIEALIAVSVGFPVDSLTEEEIEGNVVPTVGGSEQANYIVVRNHILARWRSNVSVWLTREHALESIRSEHKGLVDSAYRFLLEHGYINFGVGPAIKEPKLRSFDGVERGNVVIVGAGLAGLIAARQLVFLGFKVVILEGRARPGGRVKTKKMMGDGAEAAADLGGSVLTGINGNPLGVLARQLGLPLHKVRDICPLYLPDGKAVDSEIDSRVEVSFNKLLDRVCKLRQTMIEEVKSVDVALGTALEAFRRVYGVAKDPQERMLLDWHLANLEYANASLMSNLSMAYWDQDDPYEMGGDHCFIPGGNETFVRALAEDLPIFYERTVESIRYGTDGVLVYAGGQEFRGDMVLCTVPLGVLKKGSIEFVPELPQRKRDAIQRLGFGLLNKVAILFPYNFWGGDIDTFGHLSEDPSMRGEFFLFYSYSSVSGGPLLVALVAGDAAIRFELMSPVESVGRVLDILRGIFNPKGIAVPDPIQAVCTRWGKDNFAYGSYSYVAVGSSGDDYDLLAESVGDGRVFFAGEATNKQYPATMHGAFLSGMREAANIFRVARRRSLSSADKLNDVTEEVDDLNKLFDAPDSTFGSFSVLFDPGSNDIEANSLLRVKFGVDKVELGCLCLYALISRKRAMELGGIDGDVNRMKVLNQEFGVGLVGRKGLSDAAKSLVTCIKLARSNQSGGNQVQ</sequence>
<feature type="compositionally biased region" description="Polar residues" evidence="4">
    <location>
        <begin position="40"/>
        <end position="63"/>
    </location>
</feature>
<evidence type="ECO:0000313" key="6">
    <source>
        <dbReference type="EMBL" id="PON60587.1"/>
    </source>
</evidence>
<keyword evidence="6" id="KW-0808">Transferase</keyword>
<proteinExistence type="inferred from homology"/>
<comment type="similarity">
    <text evidence="1">Belongs to the flavin monoamine oxidase family.</text>
</comment>
<dbReference type="GO" id="GO:0016491">
    <property type="term" value="F:oxidoreductase activity"/>
    <property type="evidence" value="ECO:0007669"/>
    <property type="project" value="UniProtKB-KW"/>
</dbReference>
<comment type="caution">
    <text evidence="6">The sequence shown here is derived from an EMBL/GenBank/DDBJ whole genome shotgun (WGS) entry which is preliminary data.</text>
</comment>
<dbReference type="InterPro" id="IPR050281">
    <property type="entry name" value="Flavin_monoamine_oxidase"/>
</dbReference>
<keyword evidence="2" id="KW-0156">Chromatin regulator</keyword>
<gene>
    <name evidence="6" type="ORF">PanWU01x14_151990</name>
</gene>
<dbReference type="Proteomes" id="UP000237105">
    <property type="component" value="Unassembled WGS sequence"/>
</dbReference>
<dbReference type="InterPro" id="IPR007526">
    <property type="entry name" value="SWIRM"/>
</dbReference>
<dbReference type="Pfam" id="PF01593">
    <property type="entry name" value="Amino_oxidase"/>
    <property type="match status" value="1"/>
</dbReference>
<dbReference type="Gene3D" id="3.50.50.60">
    <property type="entry name" value="FAD/NAD(P)-binding domain"/>
    <property type="match status" value="1"/>
</dbReference>
<dbReference type="GO" id="GO:0006325">
    <property type="term" value="P:chromatin organization"/>
    <property type="evidence" value="ECO:0007669"/>
    <property type="project" value="UniProtKB-KW"/>
</dbReference>